<reference evidence="1 2" key="1">
    <citation type="submission" date="2013-01" db="EMBL/GenBank/DDBJ databases">
        <authorList>
            <person name="Harkins D.M."/>
            <person name="Durkin A.S."/>
            <person name="Brinkac L.M."/>
            <person name="Haft D.H."/>
            <person name="Selengut J.D."/>
            <person name="Sanka R."/>
            <person name="DePew J."/>
            <person name="Purushe J."/>
            <person name="Hospenthal D.R."/>
            <person name="Murray C.K."/>
            <person name="Pimentel G."/>
            <person name="Wasfy M."/>
            <person name="Vinetz J.M."/>
            <person name="Sutton G.G."/>
            <person name="Nierman W.C."/>
            <person name="Fouts D.E."/>
        </authorList>
    </citation>
    <scope>NUCLEOTIDE SEQUENCE [LARGE SCALE GENOMIC DNA]</scope>
    <source>
        <strain evidence="1 2">2006001855</strain>
    </source>
</reference>
<organism evidence="1 2">
    <name type="scientific">Leptospira weilii str. 2006001855</name>
    <dbReference type="NCBI Taxonomy" id="996804"/>
    <lineage>
        <taxon>Bacteria</taxon>
        <taxon>Pseudomonadati</taxon>
        <taxon>Spirochaetota</taxon>
        <taxon>Spirochaetia</taxon>
        <taxon>Leptospirales</taxon>
        <taxon>Leptospiraceae</taxon>
        <taxon>Leptospira</taxon>
    </lineage>
</organism>
<accession>M6FMG3</accession>
<evidence type="ECO:0000313" key="1">
    <source>
        <dbReference type="EMBL" id="EMM71319.1"/>
    </source>
</evidence>
<sequence length="60" mass="6872">MASKNEKRRIELAPSRKKIGSFSASKKSKLSLFSFSEFIPIEKIWNPKTSNLPGICKMER</sequence>
<proteinExistence type="predicted"/>
<dbReference type="EMBL" id="AFJM02000055">
    <property type="protein sequence ID" value="EMM71319.1"/>
    <property type="molecule type" value="Genomic_DNA"/>
</dbReference>
<comment type="caution">
    <text evidence="1">The sequence shown here is derived from an EMBL/GenBank/DDBJ whole genome shotgun (WGS) entry which is preliminary data.</text>
</comment>
<name>M6FMG3_9LEPT</name>
<evidence type="ECO:0000313" key="2">
    <source>
        <dbReference type="Proteomes" id="UP000012101"/>
    </source>
</evidence>
<protein>
    <submittedName>
        <fullName evidence="1">Uncharacterized protein</fullName>
    </submittedName>
</protein>
<dbReference type="Proteomes" id="UP000012101">
    <property type="component" value="Unassembled WGS sequence"/>
</dbReference>
<dbReference type="AlphaFoldDB" id="M6FMG3"/>
<gene>
    <name evidence="1" type="ORF">LEP1GSC038_3122</name>
</gene>